<evidence type="ECO:0000256" key="4">
    <source>
        <dbReference type="ARBA" id="ARBA00022801"/>
    </source>
</evidence>
<dbReference type="GO" id="GO:0030145">
    <property type="term" value="F:manganese ion binding"/>
    <property type="evidence" value="ECO:0007669"/>
    <property type="project" value="InterPro"/>
</dbReference>
<feature type="domain" description="Cytosol aminopeptidase" evidence="5">
    <location>
        <begin position="383"/>
        <end position="390"/>
    </location>
</feature>
<proteinExistence type="inferred from homology"/>
<dbReference type="PROSITE" id="PS00631">
    <property type="entry name" value="CYTOSOL_AP"/>
    <property type="match status" value="1"/>
</dbReference>
<dbReference type="InterPro" id="IPR011356">
    <property type="entry name" value="Leucine_aapep/pepB"/>
</dbReference>
<evidence type="ECO:0000256" key="1">
    <source>
        <dbReference type="ARBA" id="ARBA00009528"/>
    </source>
</evidence>
<comment type="caution">
    <text evidence="6">The sequence shown here is derived from an EMBL/GenBank/DDBJ whole genome shotgun (WGS) entry which is preliminary data.</text>
</comment>
<dbReference type="CDD" id="cd00433">
    <property type="entry name" value="Peptidase_M17"/>
    <property type="match status" value="1"/>
</dbReference>
<organism evidence="6">
    <name type="scientific">Steinernema carpocapsae</name>
    <name type="common">Entomopathogenic nematode</name>
    <dbReference type="NCBI Taxonomy" id="34508"/>
    <lineage>
        <taxon>Eukaryota</taxon>
        <taxon>Metazoa</taxon>
        <taxon>Ecdysozoa</taxon>
        <taxon>Nematoda</taxon>
        <taxon>Chromadorea</taxon>
        <taxon>Rhabditida</taxon>
        <taxon>Tylenchina</taxon>
        <taxon>Panagrolaimomorpha</taxon>
        <taxon>Strongyloidoidea</taxon>
        <taxon>Steinernematidae</taxon>
        <taxon>Steinernema</taxon>
    </lineage>
</organism>
<dbReference type="AlphaFoldDB" id="A0A4U5NF26"/>
<dbReference type="GO" id="GO:0005737">
    <property type="term" value="C:cytoplasm"/>
    <property type="evidence" value="ECO:0007669"/>
    <property type="project" value="InterPro"/>
</dbReference>
<reference evidence="6" key="1">
    <citation type="submission" date="2013-11" db="EMBL/GenBank/DDBJ databases">
        <authorList>
            <person name="Sternberg P."/>
            <person name="Dillman A."/>
            <person name="Macchietto M."/>
        </authorList>
    </citation>
    <scope>NUCLEOTIDE SEQUENCE</scope>
    <source>
        <strain evidence="6">ALL</strain>
    </source>
</reference>
<reference evidence="6" key="3">
    <citation type="journal article" date="2019" name="G3 (Bethesda)">
        <title>Hybrid Assembly of the Genome of the Entomopathogenic Nematode Steinernema carpocapsae Identifies the X-Chromosome.</title>
        <authorList>
            <person name="Serra L."/>
            <person name="Macchietto M."/>
            <person name="Macias-Munoz A."/>
            <person name="McGill C.J."/>
            <person name="Rodriguez I.M."/>
            <person name="Rodriguez B."/>
            <person name="Murad R."/>
            <person name="Mortazavi A."/>
        </authorList>
    </citation>
    <scope>NUCLEOTIDE SEQUENCE</scope>
    <source>
        <strain evidence="6">ALL</strain>
    </source>
</reference>
<evidence type="ECO:0000256" key="3">
    <source>
        <dbReference type="ARBA" id="ARBA00022670"/>
    </source>
</evidence>
<dbReference type="SUPFAM" id="SSF53187">
    <property type="entry name" value="Zn-dependent exopeptidases"/>
    <property type="match status" value="1"/>
</dbReference>
<dbReference type="Pfam" id="PF00883">
    <property type="entry name" value="Peptidase_M17"/>
    <property type="match status" value="1"/>
</dbReference>
<dbReference type="PANTHER" id="PTHR11963">
    <property type="entry name" value="LEUCINE AMINOPEPTIDASE-RELATED"/>
    <property type="match status" value="1"/>
</dbReference>
<dbReference type="Pfam" id="PF18295">
    <property type="entry name" value="Pdase_M17_N2"/>
    <property type="match status" value="1"/>
</dbReference>
<dbReference type="InterPro" id="IPR000819">
    <property type="entry name" value="Peptidase_M17_C"/>
</dbReference>
<evidence type="ECO:0000259" key="5">
    <source>
        <dbReference type="PROSITE" id="PS00631"/>
    </source>
</evidence>
<evidence type="ECO:0000313" key="6">
    <source>
        <dbReference type="EMBL" id="TKR81266.1"/>
    </source>
</evidence>
<dbReference type="OrthoDB" id="412814at2759"/>
<comment type="similarity">
    <text evidence="1">Belongs to the peptidase M17 family.</text>
</comment>
<keyword evidence="2" id="KW-0031">Aminopeptidase</keyword>
<sequence length="543" mass="58248">MIAVLLTLYNSVAPFAEDALVSFCGTIFSGADFPRAWTMLRIQQRMSSIVVRAGVNPASCLPLYQVVLVGRTKHLKKIAFEKDIAEKVKVVGKDLFEKAQEALPTSGSLPFYLNLAKFIALPEKTSRGNTPSHAHTITRELRATQVPTSVKSVSVIVYADYENIVASVAAVARAYPVYTRKTGNGSWKIDNVDIEVVVTDDKLLDDADINYLQSLCDSIRQCGKQIDQPCNELNSETFTAEASALVDQLGVPVEKTIIRGEDLRVQGFGGIYHVGKAALFPPAFAVFSYKPTGSTHTYALVGKGIVYDTGGMQLKGKTAMPNMKRDMGGAAGVLAAFCTLVKSGFKENLHCLLCIAENNISPVANKPDDVITMLSGKTVEINNTDAEGRLVLADGVCYAKNVLKANTIIDMATLTGAQAYATGKLHGAILTNSDKWEQKAIIAGRASGDLVHPLPYAPDLHMGDLKSPVADMKNSNLGKMDGPPSSIAGLFISAHIDHSNEVDWIHFDIAAPAECGDRGTGYGPALLSKLLGLHTDVPLLKSP</sequence>
<evidence type="ECO:0000256" key="2">
    <source>
        <dbReference type="ARBA" id="ARBA00022438"/>
    </source>
</evidence>
<dbReference type="Gene3D" id="3.40.50.10590">
    <property type="entry name" value="Zn-dependent exopeptidases"/>
    <property type="match status" value="1"/>
</dbReference>
<keyword evidence="3" id="KW-0645">Protease</keyword>
<dbReference type="EMBL" id="AZBU02000004">
    <property type="protein sequence ID" value="TKR81266.1"/>
    <property type="molecule type" value="Genomic_DNA"/>
</dbReference>
<dbReference type="STRING" id="34508.A0A4U5NF26"/>
<dbReference type="Gene3D" id="3.40.630.10">
    <property type="entry name" value="Zn peptidases"/>
    <property type="match status" value="1"/>
</dbReference>
<keyword evidence="4" id="KW-0378">Hydrolase</keyword>
<dbReference type="GO" id="GO:0070006">
    <property type="term" value="F:metalloaminopeptidase activity"/>
    <property type="evidence" value="ECO:0007669"/>
    <property type="project" value="InterPro"/>
</dbReference>
<accession>A0A4U5NF26</accession>
<name>A0A4U5NF26_STECR</name>
<dbReference type="InterPro" id="IPR041417">
    <property type="entry name" value="NPEPL1_N"/>
</dbReference>
<reference evidence="6" key="2">
    <citation type="journal article" date="2015" name="Genome Biol.">
        <title>Comparative genomics of Steinernema reveals deeply conserved gene regulatory networks.</title>
        <authorList>
            <person name="Dillman A.R."/>
            <person name="Macchietto M."/>
            <person name="Porter C.F."/>
            <person name="Rogers A."/>
            <person name="Williams B."/>
            <person name="Antoshechkin I."/>
            <person name="Lee M.M."/>
            <person name="Goodwin Z."/>
            <person name="Lu X."/>
            <person name="Lewis E.E."/>
            <person name="Goodrich-Blair H."/>
            <person name="Stock S.P."/>
            <person name="Adams B.J."/>
            <person name="Sternberg P.W."/>
            <person name="Mortazavi A."/>
        </authorList>
    </citation>
    <scope>NUCLEOTIDE SEQUENCE [LARGE SCALE GENOMIC DNA]</scope>
    <source>
        <strain evidence="6">ALL</strain>
    </source>
</reference>
<dbReference type="PANTHER" id="PTHR11963:SF4">
    <property type="entry name" value="AMINOPEPTIDASE NPEPL1-RELATED"/>
    <property type="match status" value="1"/>
</dbReference>
<dbReference type="GO" id="GO:0006508">
    <property type="term" value="P:proteolysis"/>
    <property type="evidence" value="ECO:0007669"/>
    <property type="project" value="UniProtKB-KW"/>
</dbReference>
<dbReference type="PRINTS" id="PR00481">
    <property type="entry name" value="LAMNOPPTDASE"/>
</dbReference>
<gene>
    <name evidence="6" type="ORF">L596_015167</name>
</gene>
<protein>
    <recommendedName>
        <fullName evidence="5">Cytosol aminopeptidase domain-containing protein</fullName>
    </recommendedName>
</protein>